<keyword evidence="4 7" id="KW-0547">Nucleotide-binding</keyword>
<keyword evidence="2 7" id="KW-0436">Ligase</keyword>
<dbReference type="InterPro" id="IPR012094">
    <property type="entry name" value="tRNA_Ile_lys_synt"/>
</dbReference>
<dbReference type="PANTHER" id="PTHR43033">
    <property type="entry name" value="TRNA(ILE)-LYSIDINE SYNTHASE-RELATED"/>
    <property type="match status" value="1"/>
</dbReference>
<evidence type="ECO:0000313" key="10">
    <source>
        <dbReference type="EMBL" id="ORW31471.1"/>
    </source>
</evidence>
<dbReference type="SUPFAM" id="SSF82829">
    <property type="entry name" value="MesJ substrate recognition domain-like"/>
    <property type="match status" value="1"/>
</dbReference>
<evidence type="ECO:0000259" key="9">
    <source>
        <dbReference type="Pfam" id="PF09179"/>
    </source>
</evidence>
<comment type="subcellular location">
    <subcellularLocation>
        <location evidence="7">Cytoplasm</location>
    </subcellularLocation>
</comment>
<dbReference type="EMBL" id="LQPK01000011">
    <property type="protein sequence ID" value="ORW31471.1"/>
    <property type="molecule type" value="Genomic_DNA"/>
</dbReference>
<evidence type="ECO:0000256" key="3">
    <source>
        <dbReference type="ARBA" id="ARBA00022694"/>
    </source>
</evidence>
<evidence type="ECO:0000259" key="8">
    <source>
        <dbReference type="Pfam" id="PF01171"/>
    </source>
</evidence>
<dbReference type="SUPFAM" id="SSF52402">
    <property type="entry name" value="Adenine nucleotide alpha hydrolases-like"/>
    <property type="match status" value="1"/>
</dbReference>
<protein>
    <recommendedName>
        <fullName evidence="7">tRNA(Ile)-lysidine synthase</fullName>
        <ecNumber evidence="7">6.3.4.19</ecNumber>
    </recommendedName>
    <alternativeName>
        <fullName evidence="7">tRNA(Ile)-2-lysyl-cytidine synthase</fullName>
    </alternativeName>
    <alternativeName>
        <fullName evidence="7">tRNA(Ile)-lysidine synthetase</fullName>
    </alternativeName>
</protein>
<keyword evidence="3 7" id="KW-0819">tRNA processing</keyword>
<accession>A0ABX3VN84</accession>
<dbReference type="PANTHER" id="PTHR43033:SF1">
    <property type="entry name" value="TRNA(ILE)-LYSIDINE SYNTHASE-RELATED"/>
    <property type="match status" value="1"/>
</dbReference>
<dbReference type="Gene3D" id="3.40.50.620">
    <property type="entry name" value="HUPs"/>
    <property type="match status" value="1"/>
</dbReference>
<feature type="domain" description="tRNA(Ile)-lysidine synthase substrate-binding" evidence="9">
    <location>
        <begin position="242"/>
        <end position="296"/>
    </location>
</feature>
<dbReference type="Proteomes" id="UP000193801">
    <property type="component" value="Unassembled WGS sequence"/>
</dbReference>
<sequence length="319" mass="33357">MDRPGAVGQLRTAVEAFAHTYFPTEAPWCVALSGGPDSLALTAVAARLRPTTALIVDHGLQEGSAAVAETARQQAVALGCVDAQVLCVQVGRDGGPEAAARSARYAALRGSADGPVLLAHTLDDQAETVLLGLGRGSGVRSIAGMRPHDPPWCRPLLGVRRAATHAACAELGLTAWQDPHNSDRRFTRTRLRLEVLPLLEDVLGGGVAEALARTATALREDTEMIDALAAQALPGVRAGAGLAARALAELPDPLRRRVIRGWLLAGGATGLTDKQIRGVDTLVTAWRGQGGVAVGSALRGERLIAGRRDGVLTMWRESV</sequence>
<keyword evidence="11" id="KW-1185">Reference proteome</keyword>
<evidence type="ECO:0000256" key="1">
    <source>
        <dbReference type="ARBA" id="ARBA00022490"/>
    </source>
</evidence>
<evidence type="ECO:0000256" key="2">
    <source>
        <dbReference type="ARBA" id="ARBA00022598"/>
    </source>
</evidence>
<dbReference type="RefSeq" id="WP_085103350.1">
    <property type="nucleotide sequence ID" value="NZ_LQPK01000011.1"/>
</dbReference>
<dbReference type="InterPro" id="IPR014729">
    <property type="entry name" value="Rossmann-like_a/b/a_fold"/>
</dbReference>
<dbReference type="HAMAP" id="MF_01161">
    <property type="entry name" value="tRNA_Ile_lys_synt"/>
    <property type="match status" value="1"/>
</dbReference>
<dbReference type="NCBIfam" id="TIGR02432">
    <property type="entry name" value="lysidine_TilS_N"/>
    <property type="match status" value="1"/>
</dbReference>
<gene>
    <name evidence="7" type="primary">tilS</name>
    <name evidence="10" type="ORF">AWB91_14255</name>
</gene>
<keyword evidence="5 7" id="KW-0067">ATP-binding</keyword>
<keyword evidence="1 7" id="KW-0963">Cytoplasm</keyword>
<reference evidence="10 11" key="1">
    <citation type="journal article" date="2015" name="Emerg. Microbes Infect.">
        <title>Characterization of 17 strains belonging to the Mycobacterium simiae complex and description of Mycobacterium paraense sp. nov.</title>
        <authorList>
            <person name="Fusco da Costa A.R."/>
            <person name="Fedrizzi T."/>
            <person name="Lopes M.L."/>
            <person name="Pecorari M."/>
            <person name="Oliveira da Costa W.L."/>
            <person name="Giacobazzi E."/>
            <person name="da Costa Bahia J.R."/>
            <person name="De Sanctis V."/>
            <person name="Batista Lima K.V."/>
            <person name="Bertorelli R."/>
            <person name="Grottola A."/>
            <person name="Fabio A."/>
            <person name="Mariottini A."/>
            <person name="Ferretti P."/>
            <person name="Di Leva F."/>
            <person name="Fregni Serpini G."/>
            <person name="Tagliazucchi S."/>
            <person name="Rumpianesi F."/>
            <person name="Jousson O."/>
            <person name="Segata N."/>
            <person name="Tortoli E."/>
        </authorList>
    </citation>
    <scope>NUCLEOTIDE SEQUENCE [LARGE SCALE GENOMIC DNA]</scope>
    <source>
        <strain evidence="10 11">FI-07156</strain>
    </source>
</reference>
<evidence type="ECO:0000256" key="6">
    <source>
        <dbReference type="ARBA" id="ARBA00048539"/>
    </source>
</evidence>
<proteinExistence type="inferred from homology"/>
<dbReference type="InterPro" id="IPR012795">
    <property type="entry name" value="tRNA_Ile_lys_synt_N"/>
</dbReference>
<dbReference type="InterPro" id="IPR011063">
    <property type="entry name" value="TilS/TtcA_N"/>
</dbReference>
<organism evidence="10 11">
    <name type="scientific">Mycobacterium paraense</name>
    <dbReference type="NCBI Taxonomy" id="767916"/>
    <lineage>
        <taxon>Bacteria</taxon>
        <taxon>Bacillati</taxon>
        <taxon>Actinomycetota</taxon>
        <taxon>Actinomycetes</taxon>
        <taxon>Mycobacteriales</taxon>
        <taxon>Mycobacteriaceae</taxon>
        <taxon>Mycobacterium</taxon>
        <taxon>Mycobacterium simiae complex</taxon>
    </lineage>
</organism>
<evidence type="ECO:0000256" key="7">
    <source>
        <dbReference type="HAMAP-Rule" id="MF_01161"/>
    </source>
</evidence>
<evidence type="ECO:0000313" key="11">
    <source>
        <dbReference type="Proteomes" id="UP000193801"/>
    </source>
</evidence>
<evidence type="ECO:0000256" key="4">
    <source>
        <dbReference type="ARBA" id="ARBA00022741"/>
    </source>
</evidence>
<comment type="similarity">
    <text evidence="7">Belongs to the tRNA(Ile)-lysidine synthase family.</text>
</comment>
<comment type="catalytic activity">
    <reaction evidence="6 7">
        <text>cytidine(34) in tRNA(Ile2) + L-lysine + ATP = lysidine(34) in tRNA(Ile2) + AMP + diphosphate + H(+)</text>
        <dbReference type="Rhea" id="RHEA:43744"/>
        <dbReference type="Rhea" id="RHEA-COMP:10625"/>
        <dbReference type="Rhea" id="RHEA-COMP:10670"/>
        <dbReference type="ChEBI" id="CHEBI:15378"/>
        <dbReference type="ChEBI" id="CHEBI:30616"/>
        <dbReference type="ChEBI" id="CHEBI:32551"/>
        <dbReference type="ChEBI" id="CHEBI:33019"/>
        <dbReference type="ChEBI" id="CHEBI:82748"/>
        <dbReference type="ChEBI" id="CHEBI:83665"/>
        <dbReference type="ChEBI" id="CHEBI:456215"/>
        <dbReference type="EC" id="6.3.4.19"/>
    </reaction>
</comment>
<dbReference type="InterPro" id="IPR015262">
    <property type="entry name" value="tRNA_Ile_lys_synt_subst-bd"/>
</dbReference>
<evidence type="ECO:0000256" key="5">
    <source>
        <dbReference type="ARBA" id="ARBA00022840"/>
    </source>
</evidence>
<feature type="domain" description="tRNA(Ile)-lysidine/2-thiocytidine synthase N-terminal" evidence="8">
    <location>
        <begin position="28"/>
        <end position="193"/>
    </location>
</feature>
<name>A0ABX3VN84_9MYCO</name>
<dbReference type="Pfam" id="PF09179">
    <property type="entry name" value="TilS"/>
    <property type="match status" value="1"/>
</dbReference>
<comment type="domain">
    <text evidence="7">The N-terminal region contains the highly conserved SGGXDS motif, predicted to be a P-loop motif involved in ATP binding.</text>
</comment>
<dbReference type="Gene3D" id="1.20.59.20">
    <property type="match status" value="1"/>
</dbReference>
<dbReference type="CDD" id="cd01992">
    <property type="entry name" value="TilS_N"/>
    <property type="match status" value="1"/>
</dbReference>
<dbReference type="EC" id="6.3.4.19" evidence="7"/>
<dbReference type="Pfam" id="PF01171">
    <property type="entry name" value="ATP_bind_3"/>
    <property type="match status" value="1"/>
</dbReference>
<feature type="binding site" evidence="7">
    <location>
        <begin position="33"/>
        <end position="38"/>
    </location>
    <ligand>
        <name>ATP</name>
        <dbReference type="ChEBI" id="CHEBI:30616"/>
    </ligand>
</feature>
<comment type="caution">
    <text evidence="10">The sequence shown here is derived from an EMBL/GenBank/DDBJ whole genome shotgun (WGS) entry which is preliminary data.</text>
</comment>
<comment type="function">
    <text evidence="7">Ligates lysine onto the cytidine present at position 34 of the AUA codon-specific tRNA(Ile) that contains the anticodon CAU, in an ATP-dependent manner. Cytidine is converted to lysidine, thus changing the amino acid specificity of the tRNA from methionine to isoleucine.</text>
</comment>